<evidence type="ECO:0000313" key="4">
    <source>
        <dbReference type="Proteomes" id="UP001164746"/>
    </source>
</evidence>
<dbReference type="Pfam" id="PF04212">
    <property type="entry name" value="MIT"/>
    <property type="match status" value="1"/>
</dbReference>
<keyword evidence="4" id="KW-1185">Reference proteome</keyword>
<protein>
    <submittedName>
        <fullName evidence="3">MITD1-like protein</fullName>
    </submittedName>
</protein>
<evidence type="ECO:0000256" key="1">
    <source>
        <dbReference type="SAM" id="Coils"/>
    </source>
</evidence>
<dbReference type="PANTHER" id="PTHR21222:SF1">
    <property type="entry name" value="MIT DOMAIN-CONTAINING PROTEIN 1"/>
    <property type="match status" value="1"/>
</dbReference>
<dbReference type="InterPro" id="IPR007330">
    <property type="entry name" value="MIT_dom"/>
</dbReference>
<reference evidence="3" key="1">
    <citation type="submission" date="2022-11" db="EMBL/GenBank/DDBJ databases">
        <title>Centuries of genome instability and evolution in soft-shell clam transmissible cancer (bioRxiv).</title>
        <authorList>
            <person name="Hart S.F.M."/>
            <person name="Yonemitsu M.A."/>
            <person name="Giersch R.M."/>
            <person name="Beal B.F."/>
            <person name="Arriagada G."/>
            <person name="Davis B.W."/>
            <person name="Ostrander E.A."/>
            <person name="Goff S.P."/>
            <person name="Metzger M.J."/>
        </authorList>
    </citation>
    <scope>NUCLEOTIDE SEQUENCE</scope>
    <source>
        <strain evidence="3">MELC-2E11</strain>
        <tissue evidence="3">Siphon/mantle</tissue>
    </source>
</reference>
<dbReference type="Proteomes" id="UP001164746">
    <property type="component" value="Chromosome 3"/>
</dbReference>
<accession>A0ABY7DT30</accession>
<dbReference type="Gene3D" id="1.20.58.80">
    <property type="entry name" value="Phosphotransferase system, lactose/cellobiose-type IIA subunit"/>
    <property type="match status" value="1"/>
</dbReference>
<gene>
    <name evidence="3" type="ORF">MAR_024142</name>
</gene>
<dbReference type="Pfam" id="PF16565">
    <property type="entry name" value="MIT_C"/>
    <property type="match status" value="1"/>
</dbReference>
<evidence type="ECO:0000313" key="3">
    <source>
        <dbReference type="EMBL" id="WAQ99769.1"/>
    </source>
</evidence>
<feature type="domain" description="MIT" evidence="2">
    <location>
        <begin position="43"/>
        <end position="120"/>
    </location>
</feature>
<dbReference type="SMART" id="SM00745">
    <property type="entry name" value="MIT"/>
    <property type="match status" value="1"/>
</dbReference>
<organism evidence="3 4">
    <name type="scientific">Mya arenaria</name>
    <name type="common">Soft-shell clam</name>
    <dbReference type="NCBI Taxonomy" id="6604"/>
    <lineage>
        <taxon>Eukaryota</taxon>
        <taxon>Metazoa</taxon>
        <taxon>Spiralia</taxon>
        <taxon>Lophotrochozoa</taxon>
        <taxon>Mollusca</taxon>
        <taxon>Bivalvia</taxon>
        <taxon>Autobranchia</taxon>
        <taxon>Heteroconchia</taxon>
        <taxon>Euheterodonta</taxon>
        <taxon>Imparidentia</taxon>
        <taxon>Neoheterodontei</taxon>
        <taxon>Myida</taxon>
        <taxon>Myoidea</taxon>
        <taxon>Myidae</taxon>
        <taxon>Mya</taxon>
    </lineage>
</organism>
<sequence>MNTKCQYKVVHPVKICLDRPLGSDYPGLIPDPVILEDVVKDKMSGVLASAGSVLTRAVELDKTCRYMEAVVCYQEGLQLMMDVLKIAPADRKEGYRAKIKEYMARAEELKKKVEEEKEAGKYHEQLRIENNSTGHSYERLFGRFLDEQLTLVTVEDPYIRSTHQLYNLLRFCEMVVKSQAKVKTIKLITGQDDHPDQISMQTKRLQELAASLLSYNVTLEWEFSNTLHDREIRFNNGWIIKIGRGLDMYKATQGKFVIGFCDFDLRKCHETTIDIFHQKHLNTAHSVSS</sequence>
<feature type="coiled-coil region" evidence="1">
    <location>
        <begin position="92"/>
        <end position="119"/>
    </location>
</feature>
<proteinExistence type="predicted"/>
<dbReference type="Gene3D" id="3.30.870.30">
    <property type="entry name" value="MITD, C-terminal phospholipase D-like domain"/>
    <property type="match status" value="1"/>
</dbReference>
<dbReference type="InterPro" id="IPR038113">
    <property type="entry name" value="MITD1_C_sf"/>
</dbReference>
<dbReference type="PANTHER" id="PTHR21222">
    <property type="entry name" value="MIT DOMAIN-CONTAINING PROTEIN 1"/>
    <property type="match status" value="1"/>
</dbReference>
<dbReference type="CDD" id="cd02685">
    <property type="entry name" value="MIT_C"/>
    <property type="match status" value="1"/>
</dbReference>
<dbReference type="SUPFAM" id="SSF116846">
    <property type="entry name" value="MIT domain"/>
    <property type="match status" value="1"/>
</dbReference>
<dbReference type="InterPro" id="IPR032341">
    <property type="entry name" value="MITD1_C"/>
</dbReference>
<name>A0ABY7DT30_MYAAR</name>
<evidence type="ECO:0000259" key="2">
    <source>
        <dbReference type="SMART" id="SM00745"/>
    </source>
</evidence>
<dbReference type="InterPro" id="IPR036181">
    <property type="entry name" value="MIT_dom_sf"/>
</dbReference>
<dbReference type="InterPro" id="IPR052817">
    <property type="entry name" value="MIT_domain_contain_protein1"/>
</dbReference>
<keyword evidence="1" id="KW-0175">Coiled coil</keyword>
<dbReference type="EMBL" id="CP111014">
    <property type="protein sequence ID" value="WAQ99769.1"/>
    <property type="molecule type" value="Genomic_DNA"/>
</dbReference>